<dbReference type="GO" id="GO:0005576">
    <property type="term" value="C:extracellular region"/>
    <property type="evidence" value="ECO:0007669"/>
    <property type="project" value="GOC"/>
</dbReference>
<keyword evidence="3 5" id="KW-0175">Coiled coil</keyword>
<comment type="function">
    <text evidence="4">Required for assembly of dynein regulatory complex (DRC) and inner dynein arm (IDA) complexes, which are responsible for ciliary beat regulation, thereby playing a central role in motility in cilia and flagella. Probably acts together with CCDC40 to form a molecular ruler that determines the 96 nanometer (nm) repeat length and arrangements of components in cilia and flagella. Not required for outer dynein arm complexes assembly.</text>
</comment>
<evidence type="ECO:0000313" key="7">
    <source>
        <dbReference type="Proteomes" id="UP000648187"/>
    </source>
</evidence>
<comment type="similarity">
    <text evidence="1">Belongs to the CCDC39 family.</text>
</comment>
<gene>
    <name evidence="6" type="ORF">HW555_010064</name>
</gene>
<comment type="caution">
    <text evidence="6">The sequence shown here is derived from an EMBL/GenBank/DDBJ whole genome shotgun (WGS) entry which is preliminary data.</text>
</comment>
<feature type="coiled-coil region" evidence="5">
    <location>
        <begin position="306"/>
        <end position="375"/>
    </location>
</feature>
<organism evidence="6 7">
    <name type="scientific">Spodoptera exigua</name>
    <name type="common">Beet armyworm</name>
    <name type="synonym">Noctua fulgens</name>
    <dbReference type="NCBI Taxonomy" id="7107"/>
    <lineage>
        <taxon>Eukaryota</taxon>
        <taxon>Metazoa</taxon>
        <taxon>Ecdysozoa</taxon>
        <taxon>Arthropoda</taxon>
        <taxon>Hexapoda</taxon>
        <taxon>Insecta</taxon>
        <taxon>Pterygota</taxon>
        <taxon>Neoptera</taxon>
        <taxon>Endopterygota</taxon>
        <taxon>Lepidoptera</taxon>
        <taxon>Glossata</taxon>
        <taxon>Ditrysia</taxon>
        <taxon>Noctuoidea</taxon>
        <taxon>Noctuidae</taxon>
        <taxon>Amphipyrinae</taxon>
        <taxon>Spodoptera</taxon>
    </lineage>
</organism>
<dbReference type="AlphaFoldDB" id="A0A835G9G9"/>
<dbReference type="GO" id="GO:0060287">
    <property type="term" value="P:epithelial cilium movement involved in determination of left/right asymmetry"/>
    <property type="evidence" value="ECO:0007669"/>
    <property type="project" value="TreeGrafter"/>
</dbReference>
<dbReference type="PANTHER" id="PTHR18962:SF0">
    <property type="entry name" value="COILED-COIL DOMAIN-CONTAINING PROTEIN 39"/>
    <property type="match status" value="1"/>
</dbReference>
<evidence type="ECO:0000256" key="4">
    <source>
        <dbReference type="ARBA" id="ARBA00045182"/>
    </source>
</evidence>
<accession>A0A835G9G9</accession>
<dbReference type="PANTHER" id="PTHR18962">
    <property type="entry name" value="COILED-COIL DOMAIN-CONTAINING PROTEIN 39"/>
    <property type="match status" value="1"/>
</dbReference>
<evidence type="ECO:0000313" key="6">
    <source>
        <dbReference type="EMBL" id="KAF9411018.1"/>
    </source>
</evidence>
<dbReference type="GO" id="GO:0036159">
    <property type="term" value="P:inner dynein arm assembly"/>
    <property type="evidence" value="ECO:0007669"/>
    <property type="project" value="InterPro"/>
</dbReference>
<dbReference type="InterPro" id="IPR033290">
    <property type="entry name" value="CCDC39"/>
</dbReference>
<keyword evidence="7" id="KW-1185">Reference proteome</keyword>
<dbReference type="GO" id="GO:0005930">
    <property type="term" value="C:axoneme"/>
    <property type="evidence" value="ECO:0007669"/>
    <property type="project" value="InterPro"/>
</dbReference>
<protein>
    <recommendedName>
        <fullName evidence="2">Coiled-coil domain-containing protein 39</fullName>
    </recommendedName>
</protein>
<evidence type="ECO:0000256" key="1">
    <source>
        <dbReference type="ARBA" id="ARBA00005805"/>
    </source>
</evidence>
<dbReference type="EMBL" id="JACKWZ010000238">
    <property type="protein sequence ID" value="KAF9411018.1"/>
    <property type="molecule type" value="Genomic_DNA"/>
</dbReference>
<dbReference type="GO" id="GO:0060285">
    <property type="term" value="P:cilium-dependent cell motility"/>
    <property type="evidence" value="ECO:0007669"/>
    <property type="project" value="TreeGrafter"/>
</dbReference>
<proteinExistence type="inferred from homology"/>
<dbReference type="Proteomes" id="UP000648187">
    <property type="component" value="Unassembled WGS sequence"/>
</dbReference>
<reference evidence="6" key="1">
    <citation type="submission" date="2020-08" db="EMBL/GenBank/DDBJ databases">
        <title>Spodoptera exigua strain:BAW_Kor-Di-RS1 Genome sequencing and assembly.</title>
        <authorList>
            <person name="Kim J."/>
            <person name="Nam H.Y."/>
            <person name="Kwon M."/>
            <person name="Choi J.H."/>
            <person name="Cho S.R."/>
            <person name="Kim G.-H."/>
        </authorList>
    </citation>
    <scope>NUCLEOTIDE SEQUENCE</scope>
    <source>
        <strain evidence="6">BAW_Kor-Di-RS1</strain>
        <tissue evidence="6">Whole-body</tissue>
    </source>
</reference>
<evidence type="ECO:0000256" key="3">
    <source>
        <dbReference type="ARBA" id="ARBA00023054"/>
    </source>
</evidence>
<sequence>MTESTKPPAYMAHLLEALGWNKGTRIPLADSANKELESVLIERQTELQRLKEALTLQKQKREDLNTYKNHVHTEYQENTRLLFAHKQQMEQEVKLRQLCTNEADRLDRDVLDCNKQSKDIQTRIDRLQNLITKYLKKADSMKAEVCGERGALAEWRAALERYACDITAIEQFTKQDISKAKALETKRQKLKLEHDRMHERLVQLVSNLSAEERACDRISVQVMEGMEERKQMMSMWTAAVENLRQRDKDIRHIREDYAALETEANNLAEQCREQQAFCDQQRGNNNDATLENMALATQLSQIRIACQQLTDINATLDSEAKSLQRELSNMRNSLEKLHAENRNITNEQCRKDMALKATENKIKELKDKMVESMDKTKSSEKRAKELEDILNDEERYANQITTNQQRAMHCSFVEQQKLLALQNEEKLFFMQLKSSKAVCSKLETKNRGIQRLLQSQKEALYNVCYQVETIGARVSHMEGAQAERDCSAVLVERENRMKNVYARHAARVSLLERHSAKLHDDMRRLGQGGREQIR</sequence>
<dbReference type="Pfam" id="PF24161">
    <property type="entry name" value="CCDC39"/>
    <property type="match status" value="1"/>
</dbReference>
<name>A0A835G9G9_SPOEX</name>
<evidence type="ECO:0000256" key="2">
    <source>
        <dbReference type="ARBA" id="ARBA00016725"/>
    </source>
</evidence>
<evidence type="ECO:0000256" key="5">
    <source>
        <dbReference type="SAM" id="Coils"/>
    </source>
</evidence>